<dbReference type="InterPro" id="IPR003439">
    <property type="entry name" value="ABC_transporter-like_ATP-bd"/>
</dbReference>
<proteinExistence type="predicted"/>
<comment type="caution">
    <text evidence="3">The sequence shown here is derived from an EMBL/GenBank/DDBJ whole genome shotgun (WGS) entry which is preliminary data.</text>
</comment>
<evidence type="ECO:0000313" key="3">
    <source>
        <dbReference type="EMBL" id="MFD0853311.1"/>
    </source>
</evidence>
<keyword evidence="1" id="KW-0813">Transport</keyword>
<organism evidence="3 4">
    <name type="scientific">Actinomadura adrarensis</name>
    <dbReference type="NCBI Taxonomy" id="1819600"/>
    <lineage>
        <taxon>Bacteria</taxon>
        <taxon>Bacillati</taxon>
        <taxon>Actinomycetota</taxon>
        <taxon>Actinomycetes</taxon>
        <taxon>Streptosporangiales</taxon>
        <taxon>Thermomonosporaceae</taxon>
        <taxon>Actinomadura</taxon>
    </lineage>
</organism>
<dbReference type="Gene3D" id="3.40.50.300">
    <property type="entry name" value="P-loop containing nucleotide triphosphate hydrolases"/>
    <property type="match status" value="1"/>
</dbReference>
<gene>
    <name evidence="3" type="ORF">ACFQ07_13805</name>
</gene>
<dbReference type="SUPFAM" id="SSF52540">
    <property type="entry name" value="P-loop containing nucleoside triphosphate hydrolases"/>
    <property type="match status" value="1"/>
</dbReference>
<dbReference type="EMBL" id="JBHTIR010002056">
    <property type="protein sequence ID" value="MFD0853311.1"/>
    <property type="molecule type" value="Genomic_DNA"/>
</dbReference>
<dbReference type="Proteomes" id="UP001597083">
    <property type="component" value="Unassembled WGS sequence"/>
</dbReference>
<feature type="non-terminal residue" evidence="3">
    <location>
        <position position="54"/>
    </location>
</feature>
<feature type="domain" description="ABC transporter" evidence="2">
    <location>
        <begin position="17"/>
        <end position="54"/>
    </location>
</feature>
<dbReference type="InterPro" id="IPR050166">
    <property type="entry name" value="ABC_transporter_ATP-bind"/>
</dbReference>
<keyword evidence="4" id="KW-1185">Reference proteome</keyword>
<dbReference type="GO" id="GO:0005524">
    <property type="term" value="F:ATP binding"/>
    <property type="evidence" value="ECO:0007669"/>
    <property type="project" value="UniProtKB-KW"/>
</dbReference>
<accession>A0ABW3CFH8</accession>
<protein>
    <submittedName>
        <fullName evidence="3">ATP-binding cassette domain-containing protein</fullName>
    </submittedName>
</protein>
<keyword evidence="3" id="KW-0067">ATP-binding</keyword>
<evidence type="ECO:0000313" key="4">
    <source>
        <dbReference type="Proteomes" id="UP001597083"/>
    </source>
</evidence>
<evidence type="ECO:0000256" key="1">
    <source>
        <dbReference type="ARBA" id="ARBA00022448"/>
    </source>
</evidence>
<dbReference type="PANTHER" id="PTHR42788:SF13">
    <property type="entry name" value="ALIPHATIC SULFONATES IMPORT ATP-BINDING PROTEIN SSUB"/>
    <property type="match status" value="1"/>
</dbReference>
<dbReference type="Pfam" id="PF00005">
    <property type="entry name" value="ABC_tran"/>
    <property type="match status" value="1"/>
</dbReference>
<sequence>MLEINELTHSYGEQNVLENLSLSVEQGELVSIVGPSGCGKSTLLRCVAGLVRPT</sequence>
<keyword evidence="3" id="KW-0547">Nucleotide-binding</keyword>
<evidence type="ECO:0000259" key="2">
    <source>
        <dbReference type="Pfam" id="PF00005"/>
    </source>
</evidence>
<dbReference type="PANTHER" id="PTHR42788">
    <property type="entry name" value="TAURINE IMPORT ATP-BINDING PROTEIN-RELATED"/>
    <property type="match status" value="1"/>
</dbReference>
<reference evidence="4" key="1">
    <citation type="journal article" date="2019" name="Int. J. Syst. Evol. Microbiol.">
        <title>The Global Catalogue of Microorganisms (GCM) 10K type strain sequencing project: providing services to taxonomists for standard genome sequencing and annotation.</title>
        <authorList>
            <consortium name="The Broad Institute Genomics Platform"/>
            <consortium name="The Broad Institute Genome Sequencing Center for Infectious Disease"/>
            <person name="Wu L."/>
            <person name="Ma J."/>
        </authorList>
    </citation>
    <scope>NUCLEOTIDE SEQUENCE [LARGE SCALE GENOMIC DNA]</scope>
    <source>
        <strain evidence="4">JCM 31696</strain>
    </source>
</reference>
<name>A0ABW3CFH8_9ACTN</name>
<dbReference type="InterPro" id="IPR027417">
    <property type="entry name" value="P-loop_NTPase"/>
</dbReference>